<evidence type="ECO:0000256" key="2">
    <source>
        <dbReference type="ARBA" id="ARBA00023163"/>
    </source>
</evidence>
<keyword evidence="1" id="KW-0805">Transcription regulation</keyword>
<dbReference type="InterPro" id="IPR013196">
    <property type="entry name" value="HTH_11"/>
</dbReference>
<evidence type="ECO:0000313" key="5">
    <source>
        <dbReference type="Proteomes" id="UP001589568"/>
    </source>
</evidence>
<keyword evidence="5" id="KW-1185">Reference proteome</keyword>
<name>A0ABV5NSH5_9ACTN</name>
<dbReference type="PANTHER" id="PTHR34580:SF1">
    <property type="entry name" value="PROTEIN PAFC"/>
    <property type="match status" value="1"/>
</dbReference>
<proteinExistence type="predicted"/>
<accession>A0ABV5NSH5</accession>
<dbReference type="PROSITE" id="PS52050">
    <property type="entry name" value="WYL"/>
    <property type="match status" value="1"/>
</dbReference>
<dbReference type="SUPFAM" id="SSF46785">
    <property type="entry name" value="Winged helix' DNA-binding domain"/>
    <property type="match status" value="1"/>
</dbReference>
<dbReference type="InterPro" id="IPR051534">
    <property type="entry name" value="CBASS_pafABC_assoc_protein"/>
</dbReference>
<dbReference type="Pfam" id="PF13280">
    <property type="entry name" value="WYL"/>
    <property type="match status" value="1"/>
</dbReference>
<dbReference type="InterPro" id="IPR036388">
    <property type="entry name" value="WH-like_DNA-bd_sf"/>
</dbReference>
<comment type="caution">
    <text evidence="4">The sequence shown here is derived from an EMBL/GenBank/DDBJ whole genome shotgun (WGS) entry which is preliminary data.</text>
</comment>
<reference evidence="4 5" key="1">
    <citation type="submission" date="2024-09" db="EMBL/GenBank/DDBJ databases">
        <authorList>
            <person name="Sun Q."/>
            <person name="Mori K."/>
        </authorList>
    </citation>
    <scope>NUCLEOTIDE SEQUENCE [LARGE SCALE GENOMIC DNA]</scope>
    <source>
        <strain evidence="4 5">JCM 3324</strain>
    </source>
</reference>
<keyword evidence="2" id="KW-0804">Transcription</keyword>
<dbReference type="PIRSF" id="PIRSF016838">
    <property type="entry name" value="PafC"/>
    <property type="match status" value="1"/>
</dbReference>
<evidence type="ECO:0000313" key="4">
    <source>
        <dbReference type="EMBL" id="MFB9473261.1"/>
    </source>
</evidence>
<dbReference type="InterPro" id="IPR026881">
    <property type="entry name" value="WYL_dom"/>
</dbReference>
<dbReference type="Proteomes" id="UP001589568">
    <property type="component" value="Unassembled WGS sequence"/>
</dbReference>
<evidence type="ECO:0000259" key="3">
    <source>
        <dbReference type="PROSITE" id="PS51000"/>
    </source>
</evidence>
<dbReference type="EMBL" id="JBHMCF010000029">
    <property type="protein sequence ID" value="MFB9473261.1"/>
    <property type="molecule type" value="Genomic_DNA"/>
</dbReference>
<dbReference type="Gene3D" id="1.10.10.10">
    <property type="entry name" value="Winged helix-like DNA-binding domain superfamily/Winged helix DNA-binding domain"/>
    <property type="match status" value="1"/>
</dbReference>
<dbReference type="SMART" id="SM00420">
    <property type="entry name" value="HTH_DEOR"/>
    <property type="match status" value="1"/>
</dbReference>
<evidence type="ECO:0000256" key="1">
    <source>
        <dbReference type="ARBA" id="ARBA00023015"/>
    </source>
</evidence>
<sequence>MRADRLVAALLLMQARGRVTAAELAEELEVSVATARRDLEALSAAGVPVYPQAGRGGGWRLLGGARTDLSGLSSSEAQALFLLAGPAAPATPEVRSALRKLLRALPATFREGAAAAASAVVVDPAGWGATGKEPPDAVRVLRDATVRRRRVRLAYEGRDGRSERLVDPYGLVDKDGVWYLLAGTERGRRTFRVDRITGAEPTEEEFERPDDFEAGAAWQEVVEEMERRRSTVAATVLIAARFVPILRDRFGRHCEVVGEEEDGRARVRVAAPMAVTLAEQLAGWGARAEVVEPEEVRTELARIGAELVAGYAP</sequence>
<dbReference type="Pfam" id="PF08279">
    <property type="entry name" value="HTH_11"/>
    <property type="match status" value="1"/>
</dbReference>
<dbReference type="RefSeq" id="WP_345387884.1">
    <property type="nucleotide sequence ID" value="NZ_BAAAXS010000001.1"/>
</dbReference>
<dbReference type="InterPro" id="IPR057727">
    <property type="entry name" value="WCX_dom"/>
</dbReference>
<dbReference type="InterPro" id="IPR028349">
    <property type="entry name" value="PafC-like"/>
</dbReference>
<dbReference type="InterPro" id="IPR036390">
    <property type="entry name" value="WH_DNA-bd_sf"/>
</dbReference>
<dbReference type="Pfam" id="PF25583">
    <property type="entry name" value="WCX"/>
    <property type="match status" value="1"/>
</dbReference>
<dbReference type="PROSITE" id="PS51000">
    <property type="entry name" value="HTH_DEOR_2"/>
    <property type="match status" value="1"/>
</dbReference>
<dbReference type="InterPro" id="IPR001034">
    <property type="entry name" value="DeoR_HTH"/>
</dbReference>
<protein>
    <submittedName>
        <fullName evidence="4">Helix-turn-helix transcriptional regulator</fullName>
    </submittedName>
</protein>
<dbReference type="PANTHER" id="PTHR34580">
    <property type="match status" value="1"/>
</dbReference>
<feature type="domain" description="HTH deoR-type" evidence="3">
    <location>
        <begin position="2"/>
        <end position="67"/>
    </location>
</feature>
<gene>
    <name evidence="4" type="ORF">ACFFR3_27495</name>
</gene>
<organism evidence="4 5">
    <name type="scientific">Nonomuraea salmonea</name>
    <dbReference type="NCBI Taxonomy" id="46181"/>
    <lineage>
        <taxon>Bacteria</taxon>
        <taxon>Bacillati</taxon>
        <taxon>Actinomycetota</taxon>
        <taxon>Actinomycetes</taxon>
        <taxon>Streptosporangiales</taxon>
        <taxon>Streptosporangiaceae</taxon>
        <taxon>Nonomuraea</taxon>
    </lineage>
</organism>